<dbReference type="Proteomes" id="UP000638560">
    <property type="component" value="Unassembled WGS sequence"/>
</dbReference>
<organism evidence="1 2">
    <name type="scientific">Plantactinospora alkalitolerans</name>
    <dbReference type="NCBI Taxonomy" id="2789879"/>
    <lineage>
        <taxon>Bacteria</taxon>
        <taxon>Bacillati</taxon>
        <taxon>Actinomycetota</taxon>
        <taxon>Actinomycetes</taxon>
        <taxon>Micromonosporales</taxon>
        <taxon>Micromonosporaceae</taxon>
        <taxon>Plantactinospora</taxon>
    </lineage>
</organism>
<dbReference type="EMBL" id="JADPUN010000422">
    <property type="protein sequence ID" value="MBF9135322.1"/>
    <property type="molecule type" value="Genomic_DNA"/>
</dbReference>
<protein>
    <recommendedName>
        <fullName evidence="3">Head-to-tail stopper</fullName>
    </recommendedName>
</protein>
<proteinExistence type="predicted"/>
<accession>A0ABS0HA09</accession>
<reference evidence="1 2" key="1">
    <citation type="submission" date="2020-11" db="EMBL/GenBank/DDBJ databases">
        <title>A novel isolate from a Black sea contaminated sediment with potential to produce alkanes: Plantactinospora alkalitolerans sp. nov.</title>
        <authorList>
            <person name="Carro L."/>
            <person name="Veyisoglu A."/>
            <person name="Guven K."/>
            <person name="Schumann P."/>
            <person name="Klenk H.-P."/>
            <person name="Sahin N."/>
        </authorList>
    </citation>
    <scope>NUCLEOTIDE SEQUENCE [LARGE SCALE GENOMIC DNA]</scope>
    <source>
        <strain evidence="1 2">S1510</strain>
    </source>
</reference>
<evidence type="ECO:0000313" key="1">
    <source>
        <dbReference type="EMBL" id="MBF9135322.1"/>
    </source>
</evidence>
<evidence type="ECO:0008006" key="3">
    <source>
        <dbReference type="Google" id="ProtNLM"/>
    </source>
</evidence>
<sequence length="104" mass="10967">MFGAGETETVVAIRPPLRDQYGDPVPGSGVETPIAGCLFAPGPSAEMLNGATQVDTDGTVYAPVGADIEPTDKLRIRGDVYEVVGRPRRWDSVGLEIVVRLVTG</sequence>
<keyword evidence="2" id="KW-1185">Reference proteome</keyword>
<evidence type="ECO:0000313" key="2">
    <source>
        <dbReference type="Proteomes" id="UP000638560"/>
    </source>
</evidence>
<comment type="caution">
    <text evidence="1">The sequence shown here is derived from an EMBL/GenBank/DDBJ whole genome shotgun (WGS) entry which is preliminary data.</text>
</comment>
<dbReference type="RefSeq" id="WP_196206775.1">
    <property type="nucleotide sequence ID" value="NZ_JADPUN010000422.1"/>
</dbReference>
<name>A0ABS0HA09_9ACTN</name>
<gene>
    <name evidence="1" type="ORF">I0C86_41465</name>
</gene>